<proteinExistence type="predicted"/>
<dbReference type="Gene3D" id="1.20.5.340">
    <property type="match status" value="1"/>
</dbReference>
<dbReference type="InterPro" id="IPR024461">
    <property type="entry name" value="CCDC90-like"/>
</dbReference>
<feature type="transmembrane region" description="Helical" evidence="9">
    <location>
        <begin position="300"/>
        <end position="318"/>
    </location>
</feature>
<keyword evidence="5" id="KW-0175">Coiled coil</keyword>
<evidence type="ECO:0000256" key="3">
    <source>
        <dbReference type="ARBA" id="ARBA00022692"/>
    </source>
</evidence>
<dbReference type="GO" id="GO:0005739">
    <property type="term" value="C:mitochondrion"/>
    <property type="evidence" value="ECO:0007669"/>
    <property type="project" value="UniProtKB-SubCell"/>
</dbReference>
<evidence type="ECO:0000256" key="4">
    <source>
        <dbReference type="ARBA" id="ARBA00022989"/>
    </source>
</evidence>
<evidence type="ECO:0000256" key="7">
    <source>
        <dbReference type="ARBA" id="ARBA00023136"/>
    </source>
</evidence>
<dbReference type="EMBL" id="KV417303">
    <property type="protein sequence ID" value="KZO93205.1"/>
    <property type="molecule type" value="Genomic_DNA"/>
</dbReference>
<keyword evidence="11" id="KW-1185">Reference proteome</keyword>
<gene>
    <name evidence="10" type="ORF">CALVIDRAFT_566690</name>
</gene>
<keyword evidence="6" id="KW-0496">Mitochondrion</keyword>
<dbReference type="PANTHER" id="PTHR14360:SF12">
    <property type="entry name" value="MOZ PROTEIN REPRESENTS A CHROMATIN-ASSOCIATED ACETYLTRANSFERASE"/>
    <property type="match status" value="1"/>
</dbReference>
<dbReference type="OrthoDB" id="1552at2759"/>
<dbReference type="PANTHER" id="PTHR14360">
    <property type="entry name" value="PROTEIN FMP32, MITOCHONDRIAL"/>
    <property type="match status" value="1"/>
</dbReference>
<evidence type="ECO:0000256" key="1">
    <source>
        <dbReference type="ARBA" id="ARBA00004173"/>
    </source>
</evidence>
<comment type="subcellular location">
    <subcellularLocation>
        <location evidence="2">Membrane</location>
    </subcellularLocation>
    <subcellularLocation>
        <location evidence="1">Mitochondrion</location>
    </subcellularLocation>
</comment>
<evidence type="ECO:0000256" key="9">
    <source>
        <dbReference type="SAM" id="Phobius"/>
    </source>
</evidence>
<keyword evidence="4 9" id="KW-1133">Transmembrane helix</keyword>
<evidence type="ECO:0000313" key="10">
    <source>
        <dbReference type="EMBL" id="KZO93205.1"/>
    </source>
</evidence>
<feature type="region of interest" description="Disordered" evidence="8">
    <location>
        <begin position="1"/>
        <end position="118"/>
    </location>
</feature>
<reference evidence="10 11" key="1">
    <citation type="journal article" date="2016" name="Mol. Biol. Evol.">
        <title>Comparative Genomics of Early-Diverging Mushroom-Forming Fungi Provides Insights into the Origins of Lignocellulose Decay Capabilities.</title>
        <authorList>
            <person name="Nagy L.G."/>
            <person name="Riley R."/>
            <person name="Tritt A."/>
            <person name="Adam C."/>
            <person name="Daum C."/>
            <person name="Floudas D."/>
            <person name="Sun H."/>
            <person name="Yadav J.S."/>
            <person name="Pangilinan J."/>
            <person name="Larsson K.H."/>
            <person name="Matsuura K."/>
            <person name="Barry K."/>
            <person name="Labutti K."/>
            <person name="Kuo R."/>
            <person name="Ohm R.A."/>
            <person name="Bhattacharya S.S."/>
            <person name="Shirouzu T."/>
            <person name="Yoshinaga Y."/>
            <person name="Martin F.M."/>
            <person name="Grigoriev I.V."/>
            <person name="Hibbett D.S."/>
        </authorList>
    </citation>
    <scope>NUCLEOTIDE SEQUENCE [LARGE SCALE GENOMIC DNA]</scope>
    <source>
        <strain evidence="10 11">TUFC12733</strain>
    </source>
</reference>
<evidence type="ECO:0000256" key="2">
    <source>
        <dbReference type="ARBA" id="ARBA00004370"/>
    </source>
</evidence>
<name>A0A167J3C5_CALVF</name>
<dbReference type="Proteomes" id="UP000076738">
    <property type="component" value="Unassembled WGS sequence"/>
</dbReference>
<keyword evidence="3 9" id="KW-0812">Transmembrane</keyword>
<evidence type="ECO:0000256" key="6">
    <source>
        <dbReference type="ARBA" id="ARBA00023128"/>
    </source>
</evidence>
<dbReference type="STRING" id="1330018.A0A167J3C5"/>
<organism evidence="10 11">
    <name type="scientific">Calocera viscosa (strain TUFC12733)</name>
    <dbReference type="NCBI Taxonomy" id="1330018"/>
    <lineage>
        <taxon>Eukaryota</taxon>
        <taxon>Fungi</taxon>
        <taxon>Dikarya</taxon>
        <taxon>Basidiomycota</taxon>
        <taxon>Agaricomycotina</taxon>
        <taxon>Dacrymycetes</taxon>
        <taxon>Dacrymycetales</taxon>
        <taxon>Dacrymycetaceae</taxon>
        <taxon>Calocera</taxon>
    </lineage>
</organism>
<dbReference type="Pfam" id="PF07798">
    <property type="entry name" value="CCDC90-like"/>
    <property type="match status" value="1"/>
</dbReference>
<sequence>MHTLARRAAGIRIPTRRSLSTTRPARAPHPVGALEDRESAAATAAATASVPAYASSSHLSPSSSSSSSSAQAQAQESEPELLTSSEQLSKPGSGAGTGKFDFQTVPPGSSSSSASTSSLPVPFHFPPMSASPIHRTPSTKPPFDTHAFIRSLAEKGAFGEGQSKGIMLIAEELLKGRRRWAEGQTISRGDLENQAYLFRAALSELRAEAASRSRADSASIRTTLIALRREVDTLGQKLKEDMDTLKHEIQMEMNTRKNESRLETKVSEVAMEEVNHKSTITIGELRTEIEAAKWNNTRRGVGVIAFFVVFIIASVELIPKPKPALPSQPTADSVAAQQAAAAAVAVPDLREWEERQGS</sequence>
<protein>
    <recommendedName>
        <fullName evidence="12">DUF1640-domain-containing protein</fullName>
    </recommendedName>
</protein>
<feature type="compositionally biased region" description="Low complexity" evidence="8">
    <location>
        <begin position="40"/>
        <end position="82"/>
    </location>
</feature>
<accession>A0A167J3C5</accession>
<evidence type="ECO:0000256" key="8">
    <source>
        <dbReference type="SAM" id="MobiDB-lite"/>
    </source>
</evidence>
<feature type="compositionally biased region" description="Low complexity" evidence="8">
    <location>
        <begin position="109"/>
        <end position="118"/>
    </location>
</feature>
<keyword evidence="7 9" id="KW-0472">Membrane</keyword>
<evidence type="ECO:0000256" key="5">
    <source>
        <dbReference type="ARBA" id="ARBA00023054"/>
    </source>
</evidence>
<evidence type="ECO:0008006" key="12">
    <source>
        <dbReference type="Google" id="ProtNLM"/>
    </source>
</evidence>
<evidence type="ECO:0000313" key="11">
    <source>
        <dbReference type="Proteomes" id="UP000076738"/>
    </source>
</evidence>
<dbReference type="AlphaFoldDB" id="A0A167J3C5"/>
<dbReference type="GO" id="GO:0016020">
    <property type="term" value="C:membrane"/>
    <property type="evidence" value="ECO:0007669"/>
    <property type="project" value="UniProtKB-SubCell"/>
</dbReference>